<reference evidence="3" key="2">
    <citation type="journal article" date="2008" name="Nucleic Acids Res.">
        <title>The rice annotation project database (RAP-DB): 2008 update.</title>
        <authorList>
            <consortium name="The rice annotation project (RAP)"/>
        </authorList>
    </citation>
    <scope>GENOME REANNOTATION</scope>
    <source>
        <strain evidence="3">cv. Nipponbare</strain>
    </source>
</reference>
<sequence>MQVLPVLFHSPMVGSLLLLLSHGERESKDGARELLATHHAEKFTREGKKATAQYPDQD</sequence>
<dbReference type="KEGG" id="dosa:Os11g0459500"/>
<protein>
    <submittedName>
        <fullName evidence="2">Os11g0459500 protein</fullName>
    </submittedName>
</protein>
<evidence type="ECO:0000313" key="2">
    <source>
        <dbReference type="EMBL" id="BAF28219.1"/>
    </source>
</evidence>
<feature type="compositionally biased region" description="Basic and acidic residues" evidence="1">
    <location>
        <begin position="39"/>
        <end position="49"/>
    </location>
</feature>
<gene>
    <name evidence="2" type="ordered locus">Os11g0459500</name>
</gene>
<evidence type="ECO:0000313" key="3">
    <source>
        <dbReference type="Proteomes" id="UP000000763"/>
    </source>
</evidence>
<reference evidence="2 3" key="1">
    <citation type="journal article" date="2005" name="Nature">
        <title>The map-based sequence of the rice genome.</title>
        <authorList>
            <consortium name="International rice genome sequencing project (IRGSP)"/>
            <person name="Matsumoto T."/>
            <person name="Wu J."/>
            <person name="Kanamori H."/>
            <person name="Katayose Y."/>
            <person name="Fujisawa M."/>
            <person name="Namiki N."/>
            <person name="Mizuno H."/>
            <person name="Yamamoto K."/>
            <person name="Antonio B.A."/>
            <person name="Baba T."/>
            <person name="Sakata K."/>
            <person name="Nagamura Y."/>
            <person name="Aoki H."/>
            <person name="Arikawa K."/>
            <person name="Arita K."/>
            <person name="Bito T."/>
            <person name="Chiden Y."/>
            <person name="Fujitsuka N."/>
            <person name="Fukunaka R."/>
            <person name="Hamada M."/>
            <person name="Harada C."/>
            <person name="Hayashi A."/>
            <person name="Hijishita S."/>
            <person name="Honda M."/>
            <person name="Hosokawa S."/>
            <person name="Ichikawa Y."/>
            <person name="Idonuma A."/>
            <person name="Iijima M."/>
            <person name="Ikeda M."/>
            <person name="Ikeno M."/>
            <person name="Ito K."/>
            <person name="Ito S."/>
            <person name="Ito T."/>
            <person name="Ito Y."/>
            <person name="Ito Y."/>
            <person name="Iwabuchi A."/>
            <person name="Kamiya K."/>
            <person name="Karasawa W."/>
            <person name="Kurita K."/>
            <person name="Katagiri S."/>
            <person name="Kikuta A."/>
            <person name="Kobayashi H."/>
            <person name="Kobayashi N."/>
            <person name="Machita K."/>
            <person name="Maehara T."/>
            <person name="Masukawa M."/>
            <person name="Mizubayashi T."/>
            <person name="Mukai Y."/>
            <person name="Nagasaki H."/>
            <person name="Nagata Y."/>
            <person name="Naito S."/>
            <person name="Nakashima M."/>
            <person name="Nakama Y."/>
            <person name="Nakamichi Y."/>
            <person name="Nakamura M."/>
            <person name="Meguro A."/>
            <person name="Negishi M."/>
            <person name="Ohta I."/>
            <person name="Ohta T."/>
            <person name="Okamoto M."/>
            <person name="Ono N."/>
            <person name="Saji S."/>
            <person name="Sakaguchi M."/>
            <person name="Sakai K."/>
            <person name="Shibata M."/>
            <person name="Shimokawa T."/>
            <person name="Song J."/>
            <person name="Takazaki Y."/>
            <person name="Terasawa K."/>
            <person name="Tsugane M."/>
            <person name="Tsuji K."/>
            <person name="Ueda S."/>
            <person name="Waki K."/>
            <person name="Yamagata H."/>
            <person name="Yamamoto M."/>
            <person name="Yamamoto S."/>
            <person name="Yamane H."/>
            <person name="Yoshiki S."/>
            <person name="Yoshihara R."/>
            <person name="Yukawa K."/>
            <person name="Zhong H."/>
            <person name="Yano M."/>
            <person name="Yuan Q."/>
            <person name="Ouyang S."/>
            <person name="Liu J."/>
            <person name="Jones K.M."/>
            <person name="Gansberger K."/>
            <person name="Moffat K."/>
            <person name="Hill J."/>
            <person name="Bera J."/>
            <person name="Fadrosh D."/>
            <person name="Jin S."/>
            <person name="Johri S."/>
            <person name="Kim M."/>
            <person name="Overton L."/>
            <person name="Reardon M."/>
            <person name="Tsitrin T."/>
            <person name="Vuong H."/>
            <person name="Weaver B."/>
            <person name="Ciecko A."/>
            <person name="Tallon L."/>
            <person name="Jackson J."/>
            <person name="Pai G."/>
            <person name="Aken S.V."/>
            <person name="Utterback T."/>
            <person name="Reidmuller S."/>
            <person name="Feldblyum T."/>
            <person name="Hsiao J."/>
            <person name="Zismann V."/>
            <person name="Iobst S."/>
            <person name="de Vazeille A.R."/>
            <person name="Buell C.R."/>
            <person name="Ying K."/>
            <person name="Li Y."/>
            <person name="Lu T."/>
            <person name="Huang Y."/>
            <person name="Zhao Q."/>
            <person name="Feng Q."/>
            <person name="Zhang L."/>
            <person name="Zhu J."/>
            <person name="Weng Q."/>
            <person name="Mu J."/>
            <person name="Lu Y."/>
            <person name="Fan D."/>
            <person name="Liu Y."/>
            <person name="Guan J."/>
            <person name="Zhang Y."/>
            <person name="Yu S."/>
            <person name="Liu X."/>
            <person name="Zhang Y."/>
            <person name="Hong G."/>
            <person name="Han B."/>
            <person name="Choisne N."/>
            <person name="Demange N."/>
            <person name="Orjeda G."/>
            <person name="Samain S."/>
            <person name="Cattolico L."/>
            <person name="Pelletier E."/>
            <person name="Couloux A."/>
            <person name="Segurens B."/>
            <person name="Wincker P."/>
            <person name="D'Hont A."/>
            <person name="Scarpelli C."/>
            <person name="Weissenbach J."/>
            <person name="Salanoubat M."/>
            <person name="Quetier F."/>
            <person name="Yu Y."/>
            <person name="Kim H.R."/>
            <person name="Rambo T."/>
            <person name="Currie J."/>
            <person name="Collura K."/>
            <person name="Luo M."/>
            <person name="Yang T."/>
            <person name="Ammiraju J.S.S."/>
            <person name="Engler F."/>
            <person name="Soderlund C."/>
            <person name="Wing R.A."/>
            <person name="Palmer L.E."/>
            <person name="de la Bastide M."/>
            <person name="Spiegel L."/>
            <person name="Nascimento L."/>
            <person name="Zutavern T."/>
            <person name="O'Shaughnessy A."/>
            <person name="Dike S."/>
            <person name="Dedhia N."/>
            <person name="Preston R."/>
            <person name="Balija V."/>
            <person name="McCombie W.R."/>
            <person name="Chow T."/>
            <person name="Chen H."/>
            <person name="Chung M."/>
            <person name="Chen C."/>
            <person name="Shaw J."/>
            <person name="Wu H."/>
            <person name="Hsiao K."/>
            <person name="Chao Y."/>
            <person name="Chu M."/>
            <person name="Cheng C."/>
            <person name="Hour A."/>
            <person name="Lee P."/>
            <person name="Lin S."/>
            <person name="Lin Y."/>
            <person name="Liou J."/>
            <person name="Liu S."/>
            <person name="Hsing Y."/>
            <person name="Raghuvanshi S."/>
            <person name="Mohanty A."/>
            <person name="Bharti A.K."/>
            <person name="Gaur A."/>
            <person name="Gupta V."/>
            <person name="Kumar D."/>
            <person name="Ravi V."/>
            <person name="Vij S."/>
            <person name="Kapur A."/>
            <person name="Khurana P."/>
            <person name="Khurana P."/>
            <person name="Khurana J.P."/>
            <person name="Tyagi A.K."/>
            <person name="Gaikwad K."/>
            <person name="Singh A."/>
            <person name="Dalal V."/>
            <person name="Srivastava S."/>
            <person name="Dixit A."/>
            <person name="Pal A.K."/>
            <person name="Ghazi I.A."/>
            <person name="Yadav M."/>
            <person name="Pandit A."/>
            <person name="Bhargava A."/>
            <person name="Sureshbabu K."/>
            <person name="Batra K."/>
            <person name="Sharma T.R."/>
            <person name="Mohapatra T."/>
            <person name="Singh N.K."/>
            <person name="Messing J."/>
            <person name="Nelson A.B."/>
            <person name="Fuks G."/>
            <person name="Kavchok S."/>
            <person name="Keizer G."/>
            <person name="Linton E."/>
            <person name="Llaca V."/>
            <person name="Song R."/>
            <person name="Tanyolac B."/>
            <person name="Young S."/>
            <person name="Ho-Il K."/>
            <person name="Hahn J.H."/>
            <person name="Sangsakoo G."/>
            <person name="Vanavichit A."/>
            <person name="de Mattos Luiz.A.T."/>
            <person name="Zimmer P.D."/>
            <person name="Malone G."/>
            <person name="Dellagostin O."/>
            <person name="de Oliveira A.C."/>
            <person name="Bevan M."/>
            <person name="Bancroft I."/>
            <person name="Minx P."/>
            <person name="Cordum H."/>
            <person name="Wilson R."/>
            <person name="Cheng Z."/>
            <person name="Jin W."/>
            <person name="Jiang J."/>
            <person name="Leong S.A."/>
            <person name="Iwama H."/>
            <person name="Gojobori T."/>
            <person name="Itoh T."/>
            <person name="Niimura Y."/>
            <person name="Fujii Y."/>
            <person name="Habara T."/>
            <person name="Sakai H."/>
            <person name="Sato Y."/>
            <person name="Wilson G."/>
            <person name="Kumar K."/>
            <person name="McCouch S."/>
            <person name="Juretic N."/>
            <person name="Hoen D."/>
            <person name="Wright S."/>
            <person name="Bruskiewich R."/>
            <person name="Bureau T."/>
            <person name="Miyao A."/>
            <person name="Hirochika H."/>
            <person name="Nishikawa T."/>
            <person name="Kadowaki K."/>
            <person name="Sugiura M."/>
            <person name="Burr B."/>
            <person name="Sasaki T."/>
        </authorList>
    </citation>
    <scope>NUCLEOTIDE SEQUENCE [LARGE SCALE GENOMIC DNA]</scope>
    <source>
        <strain evidence="3">cv. Nipponbare</strain>
    </source>
</reference>
<proteinExistence type="predicted"/>
<dbReference type="AlphaFoldDB" id="Q0ISU6"/>
<dbReference type="EMBL" id="AP008217">
    <property type="protein sequence ID" value="BAF28219.1"/>
    <property type="molecule type" value="Genomic_DNA"/>
</dbReference>
<organism evidence="2 3">
    <name type="scientific">Oryza sativa subsp. japonica</name>
    <name type="common">Rice</name>
    <dbReference type="NCBI Taxonomy" id="39947"/>
    <lineage>
        <taxon>Eukaryota</taxon>
        <taxon>Viridiplantae</taxon>
        <taxon>Streptophyta</taxon>
        <taxon>Embryophyta</taxon>
        <taxon>Tracheophyta</taxon>
        <taxon>Spermatophyta</taxon>
        <taxon>Magnoliopsida</taxon>
        <taxon>Liliopsida</taxon>
        <taxon>Poales</taxon>
        <taxon>Poaceae</taxon>
        <taxon>BOP clade</taxon>
        <taxon>Oryzoideae</taxon>
        <taxon>Oryzeae</taxon>
        <taxon>Oryzinae</taxon>
        <taxon>Oryza</taxon>
        <taxon>Oryza sativa</taxon>
    </lineage>
</organism>
<name>Q0ISU6_ORYSJ</name>
<accession>Q0ISU6</accession>
<dbReference type="Proteomes" id="UP000000763">
    <property type="component" value="Chromosome 11"/>
</dbReference>
<feature type="region of interest" description="Disordered" evidence="1">
    <location>
        <begin position="39"/>
        <end position="58"/>
    </location>
</feature>
<evidence type="ECO:0000256" key="1">
    <source>
        <dbReference type="SAM" id="MobiDB-lite"/>
    </source>
</evidence>